<evidence type="ECO:0000313" key="1">
    <source>
        <dbReference type="EMBL" id="SDF21605.1"/>
    </source>
</evidence>
<reference evidence="1 2" key="1">
    <citation type="submission" date="2016-10" db="EMBL/GenBank/DDBJ databases">
        <authorList>
            <person name="Varghese N."/>
            <person name="Submissions S."/>
        </authorList>
    </citation>
    <scope>NUCLEOTIDE SEQUENCE [LARGE SCALE GENOMIC DNA]</scope>
    <source>
        <strain evidence="1 2">CGMCC 1.3527</strain>
    </source>
</reference>
<organism evidence="1 2">
    <name type="scientific">Halorubrum xinjiangense</name>
    <dbReference type="NCBI Taxonomy" id="261291"/>
    <lineage>
        <taxon>Archaea</taxon>
        <taxon>Methanobacteriati</taxon>
        <taxon>Methanobacteriota</taxon>
        <taxon>Stenosarchaea group</taxon>
        <taxon>Halobacteria</taxon>
        <taxon>Halobacteriales</taxon>
        <taxon>Haloferacaceae</taxon>
        <taxon>Halorubrum</taxon>
    </lineage>
</organism>
<evidence type="ECO:0000313" key="2">
    <source>
        <dbReference type="Proteomes" id="UP000324020"/>
    </source>
</evidence>
<keyword evidence="2" id="KW-1185">Reference proteome</keyword>
<sequence>MSPKRRAVILLGAGAVGFGALGYRELTDCEEFACFAFEYQGADDAPSRLTIEHTGGTERLRAGDVFVTDVSVDYEAGESDTVAWAELDDDLGPDDAIDGERVQFPIRFPDIVTVRWRREGDDEEVVGAWVYDDDER</sequence>
<dbReference type="AlphaFoldDB" id="A0A1G7J9N2"/>
<dbReference type="Proteomes" id="UP000324020">
    <property type="component" value="Unassembled WGS sequence"/>
</dbReference>
<gene>
    <name evidence="1" type="ORF">SAMN04488067_102347</name>
</gene>
<proteinExistence type="predicted"/>
<name>A0A1G7J9N2_9EURY</name>
<protein>
    <submittedName>
        <fullName evidence="1">Uncharacterized protein</fullName>
    </submittedName>
</protein>
<dbReference type="RefSeq" id="WP_149797855.1">
    <property type="nucleotide sequence ID" value="NZ_FNBO01000002.1"/>
</dbReference>
<dbReference type="EMBL" id="FNBO01000002">
    <property type="protein sequence ID" value="SDF21605.1"/>
    <property type="molecule type" value="Genomic_DNA"/>
</dbReference>
<accession>A0A1G7J9N2</accession>
<dbReference type="OrthoDB" id="235439at2157"/>